<feature type="transmembrane region" description="Helical" evidence="6">
    <location>
        <begin position="20"/>
        <end position="37"/>
    </location>
</feature>
<evidence type="ECO:0000256" key="3">
    <source>
        <dbReference type="ARBA" id="ARBA00022692"/>
    </source>
</evidence>
<dbReference type="Pfam" id="PF02361">
    <property type="entry name" value="CbiQ"/>
    <property type="match status" value="1"/>
</dbReference>
<dbReference type="Proteomes" id="UP001500839">
    <property type="component" value="Unassembled WGS sequence"/>
</dbReference>
<evidence type="ECO:0000313" key="8">
    <source>
        <dbReference type="Proteomes" id="UP001500839"/>
    </source>
</evidence>
<dbReference type="CDD" id="cd16914">
    <property type="entry name" value="EcfT"/>
    <property type="match status" value="1"/>
</dbReference>
<organism evidence="7 8">
    <name type="scientific">Tomitella cavernea</name>
    <dbReference type="NCBI Taxonomy" id="1387982"/>
    <lineage>
        <taxon>Bacteria</taxon>
        <taxon>Bacillati</taxon>
        <taxon>Actinomycetota</taxon>
        <taxon>Actinomycetes</taxon>
        <taxon>Mycobacteriales</taxon>
        <taxon>Tomitella</taxon>
    </lineage>
</organism>
<keyword evidence="3 6" id="KW-0812">Transmembrane</keyword>
<comment type="caution">
    <text evidence="7">The sequence shown here is derived from an EMBL/GenBank/DDBJ whole genome shotgun (WGS) entry which is preliminary data.</text>
</comment>
<gene>
    <name evidence="7" type="ORF">GCM10023353_22440</name>
</gene>
<name>A0ABP9CTU2_9ACTN</name>
<keyword evidence="4 6" id="KW-1133">Transmembrane helix</keyword>
<evidence type="ECO:0000256" key="2">
    <source>
        <dbReference type="ARBA" id="ARBA00022475"/>
    </source>
</evidence>
<dbReference type="EMBL" id="BAABKQ010000001">
    <property type="protein sequence ID" value="GAA4815963.1"/>
    <property type="molecule type" value="Genomic_DNA"/>
</dbReference>
<feature type="transmembrane region" description="Helical" evidence="6">
    <location>
        <begin position="68"/>
        <end position="85"/>
    </location>
</feature>
<dbReference type="InterPro" id="IPR051611">
    <property type="entry name" value="ECF_transporter_component"/>
</dbReference>
<evidence type="ECO:0000256" key="6">
    <source>
        <dbReference type="SAM" id="Phobius"/>
    </source>
</evidence>
<protein>
    <submittedName>
        <fullName evidence="7">Energy-coupling factor transporter transmembrane protein EcfT</fullName>
    </submittedName>
</protein>
<sequence length="215" mass="22771">MSAIGVYIPGTSALHRMPAGVKLAGLVVLIVAMSVLVRRPWELLVPAAVLAAVAAVARIGLPTLVRQVRPVLWMLLVIAIFQLILTDWRRTVVICGVLLLSVVGAALVTLTTRVTDMLDLTTRVVGPLRRFGVDPDRVGLVLAMTIRCIPLLGELVSSVSEARRARGLGFSLRAFAVPVVVGALRRADALGDALIARSLDDPAAPARDADGDPAR</sequence>
<keyword evidence="5 6" id="KW-0472">Membrane</keyword>
<dbReference type="RefSeq" id="WP_200175079.1">
    <property type="nucleotide sequence ID" value="NZ_BAABKQ010000001.1"/>
</dbReference>
<evidence type="ECO:0000313" key="7">
    <source>
        <dbReference type="EMBL" id="GAA4815963.1"/>
    </source>
</evidence>
<proteinExistence type="predicted"/>
<evidence type="ECO:0000256" key="1">
    <source>
        <dbReference type="ARBA" id="ARBA00004141"/>
    </source>
</evidence>
<dbReference type="PANTHER" id="PTHR34857">
    <property type="entry name" value="SLL0384 PROTEIN"/>
    <property type="match status" value="1"/>
</dbReference>
<evidence type="ECO:0000256" key="5">
    <source>
        <dbReference type="ARBA" id="ARBA00023136"/>
    </source>
</evidence>
<dbReference type="PANTHER" id="PTHR34857:SF2">
    <property type="entry name" value="SLL0384 PROTEIN"/>
    <property type="match status" value="1"/>
</dbReference>
<accession>A0ABP9CTU2</accession>
<keyword evidence="8" id="KW-1185">Reference proteome</keyword>
<reference evidence="8" key="1">
    <citation type="journal article" date="2019" name="Int. J. Syst. Evol. Microbiol.">
        <title>The Global Catalogue of Microorganisms (GCM) 10K type strain sequencing project: providing services to taxonomists for standard genome sequencing and annotation.</title>
        <authorList>
            <consortium name="The Broad Institute Genomics Platform"/>
            <consortium name="The Broad Institute Genome Sequencing Center for Infectious Disease"/>
            <person name="Wu L."/>
            <person name="Ma J."/>
        </authorList>
    </citation>
    <scope>NUCLEOTIDE SEQUENCE [LARGE SCALE GENOMIC DNA]</scope>
    <source>
        <strain evidence="8">JCM 18542</strain>
    </source>
</reference>
<feature type="transmembrane region" description="Helical" evidence="6">
    <location>
        <begin position="43"/>
        <end position="61"/>
    </location>
</feature>
<comment type="subcellular location">
    <subcellularLocation>
        <location evidence="1">Membrane</location>
        <topology evidence="1">Multi-pass membrane protein</topology>
    </subcellularLocation>
</comment>
<evidence type="ECO:0000256" key="4">
    <source>
        <dbReference type="ARBA" id="ARBA00022989"/>
    </source>
</evidence>
<dbReference type="InterPro" id="IPR003339">
    <property type="entry name" value="ABC/ECF_trnsptr_transmembrane"/>
</dbReference>
<keyword evidence="2" id="KW-1003">Cell membrane</keyword>
<feature type="transmembrane region" description="Helical" evidence="6">
    <location>
        <begin position="91"/>
        <end position="110"/>
    </location>
</feature>